<evidence type="ECO:0000256" key="1">
    <source>
        <dbReference type="SAM" id="MobiDB-lite"/>
    </source>
</evidence>
<feature type="compositionally biased region" description="Low complexity" evidence="1">
    <location>
        <begin position="125"/>
        <end position="137"/>
    </location>
</feature>
<protein>
    <submittedName>
        <fullName evidence="2">Uncharacterized protein</fullName>
    </submittedName>
</protein>
<sequence length="187" mass="20963">MGEKKIPNQKDASSLSYHKHYKELKNNVRLAAAKSHQEEDLKWILKRPISEVEKTNAGRLLNAIKNDCDEDNNLQNDPVSDSHTYNITATFSGVNNGDTINFPAEQYTPQKRKVDSMDDNNGTVSSNLTSSDNSSSLYVPLTESESSDDEVENTTYYDHLVGRGLIDDELPQNATKVCILILNENKQ</sequence>
<name>A0A8H7VIB3_9FUNG</name>
<keyword evidence="3" id="KW-1185">Reference proteome</keyword>
<feature type="region of interest" description="Disordered" evidence="1">
    <location>
        <begin position="110"/>
        <end position="151"/>
    </location>
</feature>
<reference evidence="2 3" key="1">
    <citation type="submission" date="2020-12" db="EMBL/GenBank/DDBJ databases">
        <title>Metabolic potential, ecology and presence of endohyphal bacteria is reflected in genomic diversity of Mucoromycotina.</title>
        <authorList>
            <person name="Muszewska A."/>
            <person name="Okrasinska A."/>
            <person name="Steczkiewicz K."/>
            <person name="Drgas O."/>
            <person name="Orlowska M."/>
            <person name="Perlinska-Lenart U."/>
            <person name="Aleksandrzak-Piekarczyk T."/>
            <person name="Szatraj K."/>
            <person name="Zielenkiewicz U."/>
            <person name="Pilsyk S."/>
            <person name="Malc E."/>
            <person name="Mieczkowski P."/>
            <person name="Kruszewska J.S."/>
            <person name="Biernat P."/>
            <person name="Pawlowska J."/>
        </authorList>
    </citation>
    <scope>NUCLEOTIDE SEQUENCE [LARGE SCALE GENOMIC DNA]</scope>
    <source>
        <strain evidence="2 3">CBS 142.35</strain>
    </source>
</reference>
<accession>A0A8H7VIB3</accession>
<comment type="caution">
    <text evidence="2">The sequence shown here is derived from an EMBL/GenBank/DDBJ whole genome shotgun (WGS) entry which is preliminary data.</text>
</comment>
<dbReference type="EMBL" id="JAEPRB010000290">
    <property type="protein sequence ID" value="KAG2217553.1"/>
    <property type="molecule type" value="Genomic_DNA"/>
</dbReference>
<evidence type="ECO:0000313" key="2">
    <source>
        <dbReference type="EMBL" id="KAG2217553.1"/>
    </source>
</evidence>
<proteinExistence type="predicted"/>
<dbReference type="AlphaFoldDB" id="A0A8H7VIB3"/>
<organism evidence="2 3">
    <name type="scientific">Circinella minor</name>
    <dbReference type="NCBI Taxonomy" id="1195481"/>
    <lineage>
        <taxon>Eukaryota</taxon>
        <taxon>Fungi</taxon>
        <taxon>Fungi incertae sedis</taxon>
        <taxon>Mucoromycota</taxon>
        <taxon>Mucoromycotina</taxon>
        <taxon>Mucoromycetes</taxon>
        <taxon>Mucorales</taxon>
        <taxon>Lichtheimiaceae</taxon>
        <taxon>Circinella</taxon>
    </lineage>
</organism>
<dbReference type="Proteomes" id="UP000646827">
    <property type="component" value="Unassembled WGS sequence"/>
</dbReference>
<gene>
    <name evidence="2" type="ORF">INT45_005439</name>
</gene>
<evidence type="ECO:0000313" key="3">
    <source>
        <dbReference type="Proteomes" id="UP000646827"/>
    </source>
</evidence>